<evidence type="ECO:0000313" key="3">
    <source>
        <dbReference type="Proteomes" id="UP000182938"/>
    </source>
</evidence>
<keyword evidence="3" id="KW-1185">Reference proteome</keyword>
<dbReference type="PANTHER" id="PTHR43792:SF1">
    <property type="entry name" value="N-ACETYLTRANSFERASE DOMAIN-CONTAINING PROTEIN"/>
    <property type="match status" value="1"/>
</dbReference>
<dbReference type="EMBL" id="CP013290">
    <property type="protein sequence ID" value="APH02743.1"/>
    <property type="molecule type" value="Genomic_DNA"/>
</dbReference>
<dbReference type="SUPFAM" id="SSF55729">
    <property type="entry name" value="Acyl-CoA N-acyltransferases (Nat)"/>
    <property type="match status" value="1"/>
</dbReference>
<proteinExistence type="predicted"/>
<dbReference type="PANTHER" id="PTHR43792">
    <property type="entry name" value="GNAT FAMILY, PUTATIVE (AFU_ORTHOLOGUE AFUA_3G00765)-RELATED-RELATED"/>
    <property type="match status" value="1"/>
</dbReference>
<evidence type="ECO:0000313" key="2">
    <source>
        <dbReference type="EMBL" id="APH02743.1"/>
    </source>
</evidence>
<protein>
    <submittedName>
        <fullName evidence="2">GCN5 family acetyltransferase</fullName>
    </submittedName>
</protein>
<dbReference type="InterPro" id="IPR051531">
    <property type="entry name" value="N-acetyltransferase"/>
</dbReference>
<reference evidence="2 3" key="1">
    <citation type="submission" date="2015-11" db="EMBL/GenBank/DDBJ databases">
        <authorList>
            <person name="Zhang Y."/>
            <person name="Guo Z."/>
        </authorList>
    </citation>
    <scope>NUCLEOTIDE SEQUENCE [LARGE SCALE GENOMIC DNA]</scope>
    <source>
        <strain evidence="2 3">YFY001</strain>
    </source>
</reference>
<dbReference type="InterPro" id="IPR016181">
    <property type="entry name" value="Acyl_CoA_acyltransferase"/>
</dbReference>
<feature type="domain" description="N-acetyltransferase" evidence="1">
    <location>
        <begin position="12"/>
        <end position="170"/>
    </location>
</feature>
<dbReference type="Proteomes" id="UP000182938">
    <property type="component" value="Chromosome"/>
</dbReference>
<name>A0A1L3MK29_9MICO</name>
<dbReference type="RefSeq" id="WP_072625879.1">
    <property type="nucleotide sequence ID" value="NZ_CP013290.1"/>
</dbReference>
<evidence type="ECO:0000259" key="1">
    <source>
        <dbReference type="PROSITE" id="PS51186"/>
    </source>
</evidence>
<dbReference type="Pfam" id="PF13302">
    <property type="entry name" value="Acetyltransf_3"/>
    <property type="match status" value="1"/>
</dbReference>
<keyword evidence="2" id="KW-0808">Transferase</keyword>
<dbReference type="PROSITE" id="PS51186">
    <property type="entry name" value="GNAT"/>
    <property type="match status" value="1"/>
</dbReference>
<dbReference type="AlphaFoldDB" id="A0A1L3MK29"/>
<dbReference type="InterPro" id="IPR000182">
    <property type="entry name" value="GNAT_dom"/>
</dbReference>
<accession>A0A1L3MK29</accession>
<dbReference type="KEGG" id="jte:ASJ30_15320"/>
<gene>
    <name evidence="2" type="ORF">ASJ30_15320</name>
</gene>
<organism evidence="2 3">
    <name type="scientific">Janibacter indicus</name>
    <dbReference type="NCBI Taxonomy" id="857417"/>
    <lineage>
        <taxon>Bacteria</taxon>
        <taxon>Bacillati</taxon>
        <taxon>Actinomycetota</taxon>
        <taxon>Actinomycetes</taxon>
        <taxon>Micrococcales</taxon>
        <taxon>Intrasporangiaceae</taxon>
        <taxon>Janibacter</taxon>
    </lineage>
</organism>
<dbReference type="Gene3D" id="3.40.630.30">
    <property type="match status" value="1"/>
</dbReference>
<sequence length="183" mass="20486">MTDLRHLTTERLRLDAPTSDDLTELFAIYADPRVWTHFPSLRHTTIEQTGQMIDAWTRAWQAVGLGPWVVRRHDDDTVLGHAGCSPREGWWNLGYRFAAETHGQGLATEAARPALEVAPTVREVPVVAYLLEHNHASWRVADKLGLTLRHRGPDAGNPDPAAVRLVYADRELAADQLAGIMRE</sequence>
<dbReference type="GO" id="GO:0016747">
    <property type="term" value="F:acyltransferase activity, transferring groups other than amino-acyl groups"/>
    <property type="evidence" value="ECO:0007669"/>
    <property type="project" value="InterPro"/>
</dbReference>